<comment type="caution">
    <text evidence="1">The sequence shown here is derived from an EMBL/GenBank/DDBJ whole genome shotgun (WGS) entry which is preliminary data.</text>
</comment>
<proteinExistence type="predicted"/>
<accession>A0ACB8A5C6</accession>
<protein>
    <submittedName>
        <fullName evidence="1">Uncharacterized protein</fullName>
    </submittedName>
</protein>
<name>A0ACB8A5C6_9AGAM</name>
<reference evidence="1" key="1">
    <citation type="journal article" date="2021" name="New Phytol.">
        <title>Evolutionary innovations through gain and loss of genes in the ectomycorrhizal Boletales.</title>
        <authorList>
            <person name="Wu G."/>
            <person name="Miyauchi S."/>
            <person name="Morin E."/>
            <person name="Kuo A."/>
            <person name="Drula E."/>
            <person name="Varga T."/>
            <person name="Kohler A."/>
            <person name="Feng B."/>
            <person name="Cao Y."/>
            <person name="Lipzen A."/>
            <person name="Daum C."/>
            <person name="Hundley H."/>
            <person name="Pangilinan J."/>
            <person name="Johnson J."/>
            <person name="Barry K."/>
            <person name="LaButti K."/>
            <person name="Ng V."/>
            <person name="Ahrendt S."/>
            <person name="Min B."/>
            <person name="Choi I.G."/>
            <person name="Park H."/>
            <person name="Plett J.M."/>
            <person name="Magnuson J."/>
            <person name="Spatafora J.W."/>
            <person name="Nagy L.G."/>
            <person name="Henrissat B."/>
            <person name="Grigoriev I.V."/>
            <person name="Yang Z.L."/>
            <person name="Xu J."/>
            <person name="Martin F.M."/>
        </authorList>
    </citation>
    <scope>NUCLEOTIDE SEQUENCE</scope>
    <source>
        <strain evidence="1">ATCC 28755</strain>
    </source>
</reference>
<keyword evidence="2" id="KW-1185">Reference proteome</keyword>
<sequence>MLQNLPPEILCKVISQLPIKSIVLLRQVSKHLRQVTYDRSIWVRAYRASPLVHPEGPFKCQTTQMLESILVRSARLAPNWPPNPTIKPVRTRMLPIQDDASLLCERWLLVTSDRKRIVCYDLDAAATGAGASMTTEGLPCTTLYGVPEENTSIASFLCDSILPSCTRDRCGAGRSHPRPLAFLTVILRKYRGHMDTEYMRKIYKINVAEDGLSMLALPRGLETNLPDLVTKMVVSPRLLAVYDPVKMPQEAILADVETHQLYELPESERQWMFYTIILTSTHVLLFCPYNNRLPTGGGVFAGTHIEAYEIPPRSTSELPHAQAESQSVPAKTQLRLSHVTTHIGALSFKDNIDTGDHFLPKLCPLRDATFNHATGVTSMSMVLACTLSGASIRVLHLQLHPALSPLSRATASAGDGIGTITLEPSKNIVDIGGYANQDMADYYLSLVRPAFNGHTRGMAFHFLREEDQGALSAVGMHAHALEIDDAEDAGCTRTSAEHGVWRFCGLQPESRIVASVPHRGRVVVRAQQQAAFAIHILDFV</sequence>
<evidence type="ECO:0000313" key="1">
    <source>
        <dbReference type="EMBL" id="KAH7907858.1"/>
    </source>
</evidence>
<dbReference type="Proteomes" id="UP000790377">
    <property type="component" value="Unassembled WGS sequence"/>
</dbReference>
<organism evidence="1 2">
    <name type="scientific">Hygrophoropsis aurantiaca</name>
    <dbReference type="NCBI Taxonomy" id="72124"/>
    <lineage>
        <taxon>Eukaryota</taxon>
        <taxon>Fungi</taxon>
        <taxon>Dikarya</taxon>
        <taxon>Basidiomycota</taxon>
        <taxon>Agaricomycotina</taxon>
        <taxon>Agaricomycetes</taxon>
        <taxon>Agaricomycetidae</taxon>
        <taxon>Boletales</taxon>
        <taxon>Coniophorineae</taxon>
        <taxon>Hygrophoropsidaceae</taxon>
        <taxon>Hygrophoropsis</taxon>
    </lineage>
</organism>
<dbReference type="EMBL" id="MU267864">
    <property type="protein sequence ID" value="KAH7907858.1"/>
    <property type="molecule type" value="Genomic_DNA"/>
</dbReference>
<gene>
    <name evidence="1" type="ORF">BJ138DRAFT_431147</name>
</gene>
<evidence type="ECO:0000313" key="2">
    <source>
        <dbReference type="Proteomes" id="UP000790377"/>
    </source>
</evidence>